<dbReference type="STRING" id="1117707.VQ7734_05009"/>
<organism evidence="1 2">
    <name type="scientific">Vibrio quintilis</name>
    <dbReference type="NCBI Taxonomy" id="1117707"/>
    <lineage>
        <taxon>Bacteria</taxon>
        <taxon>Pseudomonadati</taxon>
        <taxon>Pseudomonadota</taxon>
        <taxon>Gammaproteobacteria</taxon>
        <taxon>Vibrionales</taxon>
        <taxon>Vibrionaceae</taxon>
        <taxon>Vibrio</taxon>
    </lineage>
</organism>
<gene>
    <name evidence="1" type="ORF">VQ7734_05009</name>
</gene>
<dbReference type="RefSeq" id="WP_159440402.1">
    <property type="nucleotide sequence ID" value="NZ_AP024898.1"/>
</dbReference>
<dbReference type="Proteomes" id="UP000184600">
    <property type="component" value="Unassembled WGS sequence"/>
</dbReference>
<dbReference type="EMBL" id="FRFG01000107">
    <property type="protein sequence ID" value="SHO59229.1"/>
    <property type="molecule type" value="Genomic_DNA"/>
</dbReference>
<protein>
    <submittedName>
        <fullName evidence="1">Uncharacterized protein</fullName>
    </submittedName>
</protein>
<name>A0A1M7Z2N6_9VIBR</name>
<dbReference type="AlphaFoldDB" id="A0A1M7Z2N6"/>
<evidence type="ECO:0000313" key="1">
    <source>
        <dbReference type="EMBL" id="SHO59229.1"/>
    </source>
</evidence>
<proteinExistence type="predicted"/>
<accession>A0A1M7Z2N6</accession>
<sequence length="53" mass="6252">MFNQFYNLVPSAFDNSFHSQEHEAERQRLVQEVQKAAMDDDTQAEETEMRKCA</sequence>
<evidence type="ECO:0000313" key="2">
    <source>
        <dbReference type="Proteomes" id="UP000184600"/>
    </source>
</evidence>
<reference evidence="2" key="1">
    <citation type="submission" date="2016-12" db="EMBL/GenBank/DDBJ databases">
        <authorList>
            <person name="Rodrigo-Torres L."/>
            <person name="Arahal R.D."/>
            <person name="Lucena T."/>
        </authorList>
    </citation>
    <scope>NUCLEOTIDE SEQUENCE [LARGE SCALE GENOMIC DNA]</scope>
</reference>
<keyword evidence="2" id="KW-1185">Reference proteome</keyword>